<dbReference type="SUPFAM" id="SSF48452">
    <property type="entry name" value="TPR-like"/>
    <property type="match status" value="1"/>
</dbReference>
<keyword evidence="1" id="KW-0732">Signal</keyword>
<evidence type="ECO:0008006" key="4">
    <source>
        <dbReference type="Google" id="ProtNLM"/>
    </source>
</evidence>
<dbReference type="Gene3D" id="1.25.40.10">
    <property type="entry name" value="Tetratricopeptide repeat domain"/>
    <property type="match status" value="1"/>
</dbReference>
<accession>A0A3M2RMM1</accession>
<sequence>MSSRLTKSLLFTLGLSVCSAVAAGNPEDGKQNFRSGVQAFQQGDLALARQLLESAQNKGVKSLSLSYNLGVVYYKLAEYGRSRQAFAQLVGTKQSSLAHYNLGLIALAEGDSATARNHFKVVAANSDQPKLTKLAHAQLQKLGSTPPAPKQWQAFLSLAAGYEDNLGLFPDTAASTLEDGFLESIGAASGYAYQDGKNAIKWKAQFYIRDYFEEDDFNTHLLRLGTAWNHDAGRNRMSLGLEGDQLWLADSSREQRARLVAAWITPSCSTRSLSARCQIKLEAEQIFADKPQFEAYEGQHYRLDTRYRARYGDWSGELQYRFDFNDRKDRDIGDEFFSVSPMRHTLGFKLSYAITRAFTVGTDASFRQSDYTHAHRFNSGETITRSDQRLTYHLNAQYQFDHTFAVTTKLGRLSNESNIDRYQYDRETVTLGVNVRL</sequence>
<reference evidence="2 3" key="1">
    <citation type="submission" date="2018-08" db="EMBL/GenBank/DDBJ databases">
        <title>Whole Genome Sequence of the Moderate Halophilic Marine Bacterium Marinobacter litoralis Sw-45.</title>
        <authorList>
            <person name="Musa H."/>
        </authorList>
    </citation>
    <scope>NUCLEOTIDE SEQUENCE [LARGE SCALE GENOMIC DNA]</scope>
    <source>
        <strain evidence="2 3">Sw-45</strain>
    </source>
</reference>
<feature type="chain" id="PRO_5018103300" description="Tetratricopeptide repeat protein" evidence="1">
    <location>
        <begin position="23"/>
        <end position="437"/>
    </location>
</feature>
<evidence type="ECO:0000256" key="1">
    <source>
        <dbReference type="SAM" id="SignalP"/>
    </source>
</evidence>
<name>A0A3M2RMM1_9GAMM</name>
<evidence type="ECO:0000313" key="2">
    <source>
        <dbReference type="EMBL" id="RMJ06402.1"/>
    </source>
</evidence>
<proteinExistence type="predicted"/>
<comment type="caution">
    <text evidence="2">The sequence shown here is derived from an EMBL/GenBank/DDBJ whole genome shotgun (WGS) entry which is preliminary data.</text>
</comment>
<evidence type="ECO:0000313" key="3">
    <source>
        <dbReference type="Proteomes" id="UP000265903"/>
    </source>
</evidence>
<organism evidence="2 3">
    <name type="scientific">Marinobacter litoralis</name>
    <dbReference type="NCBI Taxonomy" id="187981"/>
    <lineage>
        <taxon>Bacteria</taxon>
        <taxon>Pseudomonadati</taxon>
        <taxon>Pseudomonadota</taxon>
        <taxon>Gammaproteobacteria</taxon>
        <taxon>Pseudomonadales</taxon>
        <taxon>Marinobacteraceae</taxon>
        <taxon>Marinobacter</taxon>
    </lineage>
</organism>
<dbReference type="Pfam" id="PF13432">
    <property type="entry name" value="TPR_16"/>
    <property type="match status" value="1"/>
</dbReference>
<protein>
    <recommendedName>
        <fullName evidence="4">Tetratricopeptide repeat protein</fullName>
    </recommendedName>
</protein>
<dbReference type="Proteomes" id="UP000265903">
    <property type="component" value="Unassembled WGS sequence"/>
</dbReference>
<dbReference type="EMBL" id="QMDL01000001">
    <property type="protein sequence ID" value="RMJ06402.1"/>
    <property type="molecule type" value="Genomic_DNA"/>
</dbReference>
<dbReference type="AlphaFoldDB" id="A0A3M2RMM1"/>
<keyword evidence="3" id="KW-1185">Reference proteome</keyword>
<dbReference type="InterPro" id="IPR011990">
    <property type="entry name" value="TPR-like_helical_dom_sf"/>
</dbReference>
<gene>
    <name evidence="2" type="ORF">DOQ08_01089</name>
</gene>
<feature type="signal peptide" evidence="1">
    <location>
        <begin position="1"/>
        <end position="22"/>
    </location>
</feature>